<organism evidence="1 2">
    <name type="scientific">Parathalassolituus penaei</name>
    <dbReference type="NCBI Taxonomy" id="2997323"/>
    <lineage>
        <taxon>Bacteria</taxon>
        <taxon>Pseudomonadati</taxon>
        <taxon>Pseudomonadota</taxon>
        <taxon>Gammaproteobacteria</taxon>
        <taxon>Oceanospirillales</taxon>
        <taxon>Oceanospirillaceae</taxon>
        <taxon>Parathalassolituus</taxon>
    </lineage>
</organism>
<evidence type="ECO:0000313" key="2">
    <source>
        <dbReference type="Proteomes" id="UP001150830"/>
    </source>
</evidence>
<dbReference type="AlphaFoldDB" id="A0A9X3IS37"/>
<name>A0A9X3IS37_9GAMM</name>
<dbReference type="EMBL" id="JAPNOA010000019">
    <property type="protein sequence ID" value="MCY0964880.1"/>
    <property type="molecule type" value="Genomic_DNA"/>
</dbReference>
<sequence length="123" mass="14069">MSNPSPSDLEIYVLKAPADNVRQWLESELGSVEVVKSGSGGHHWRVADMDVFYNEQVEANFSCLWFKQNNTPWTTDLDCARSAYKALETEIRCAAVQWAESENDDQPGWVKITRGQEKPFDWN</sequence>
<dbReference type="Proteomes" id="UP001150830">
    <property type="component" value="Unassembled WGS sequence"/>
</dbReference>
<reference evidence="1" key="1">
    <citation type="submission" date="2022-11" db="EMBL/GenBank/DDBJ databases">
        <title>Parathalassolutuus dongxingensis gen. nov., sp. nov., a novel member of family Oceanospirillaceae isolated from a coastal shrimp pond in Guangxi, China.</title>
        <authorList>
            <person name="Chen H."/>
        </authorList>
    </citation>
    <scope>NUCLEOTIDE SEQUENCE</scope>
    <source>
        <strain evidence="1">G-43</strain>
    </source>
</reference>
<protein>
    <submittedName>
        <fullName evidence="1">Uncharacterized protein</fullName>
    </submittedName>
</protein>
<keyword evidence="2" id="KW-1185">Reference proteome</keyword>
<dbReference type="RefSeq" id="WP_283173096.1">
    <property type="nucleotide sequence ID" value="NZ_JAPNOA010000019.1"/>
</dbReference>
<evidence type="ECO:0000313" key="1">
    <source>
        <dbReference type="EMBL" id="MCY0964880.1"/>
    </source>
</evidence>
<proteinExistence type="predicted"/>
<gene>
    <name evidence="1" type="ORF">OUO13_06755</name>
</gene>
<accession>A0A9X3IS37</accession>
<comment type="caution">
    <text evidence="1">The sequence shown here is derived from an EMBL/GenBank/DDBJ whole genome shotgun (WGS) entry which is preliminary data.</text>
</comment>